<dbReference type="EC" id="2.5.1.61" evidence="5"/>
<comment type="similarity">
    <text evidence="2">Belongs to the HMBS family.</text>
</comment>
<evidence type="ECO:0000313" key="9">
    <source>
        <dbReference type="Proteomes" id="UP000240322"/>
    </source>
</evidence>
<dbReference type="GO" id="GO:0004418">
    <property type="term" value="F:hydroxymethylbilane synthase activity"/>
    <property type="evidence" value="ECO:0007669"/>
    <property type="project" value="UniProtKB-UniRule"/>
</dbReference>
<keyword evidence="3" id="KW-0808">Transferase</keyword>
<dbReference type="Proteomes" id="UP000240322">
    <property type="component" value="Unassembled WGS sequence"/>
</dbReference>
<dbReference type="PANTHER" id="PTHR11557:SF0">
    <property type="entry name" value="PORPHOBILINOGEN DEAMINASE"/>
    <property type="match status" value="1"/>
</dbReference>
<proteinExistence type="inferred from homology"/>
<dbReference type="Gene3D" id="3.40.190.10">
    <property type="entry name" value="Periplasmic binding protein-like II"/>
    <property type="match status" value="2"/>
</dbReference>
<evidence type="ECO:0000256" key="2">
    <source>
        <dbReference type="ARBA" id="ARBA00005638"/>
    </source>
</evidence>
<dbReference type="AlphaFoldDB" id="A0A2R6AZ65"/>
<dbReference type="NCBIfam" id="TIGR00212">
    <property type="entry name" value="hemC"/>
    <property type="match status" value="1"/>
</dbReference>
<evidence type="ECO:0000256" key="3">
    <source>
        <dbReference type="ARBA" id="ARBA00022679"/>
    </source>
</evidence>
<dbReference type="InterPro" id="IPR022417">
    <property type="entry name" value="Porphobilin_deaminase_N"/>
</dbReference>
<dbReference type="EMBL" id="NEXE01000020">
    <property type="protein sequence ID" value="PSN91681.1"/>
    <property type="molecule type" value="Genomic_DNA"/>
</dbReference>
<dbReference type="GO" id="GO:0006783">
    <property type="term" value="P:heme biosynthetic process"/>
    <property type="evidence" value="ECO:0007669"/>
    <property type="project" value="TreeGrafter"/>
</dbReference>
<name>A0A2R6AZ65_9ARCH</name>
<dbReference type="PRINTS" id="PR00151">
    <property type="entry name" value="PORPHBDMNASE"/>
</dbReference>
<keyword evidence="4" id="KW-0627">Porphyrin biosynthesis</keyword>
<comment type="caution">
    <text evidence="8">The sequence shown here is derived from an EMBL/GenBank/DDBJ whole genome shotgun (WGS) entry which is preliminary data.</text>
</comment>
<dbReference type="InterPro" id="IPR000860">
    <property type="entry name" value="HemC"/>
</dbReference>
<protein>
    <recommendedName>
        <fullName evidence="5">Hydroxymethylbilane synthase</fullName>
        <ecNumber evidence="5">2.5.1.61</ecNumber>
    </recommendedName>
</protein>
<dbReference type="GO" id="GO:0005737">
    <property type="term" value="C:cytoplasm"/>
    <property type="evidence" value="ECO:0007669"/>
    <property type="project" value="UniProtKB-UniRule"/>
</dbReference>
<evidence type="ECO:0000313" key="8">
    <source>
        <dbReference type="EMBL" id="PSN91681.1"/>
    </source>
</evidence>
<reference evidence="8 9" key="1">
    <citation type="submission" date="2017-04" db="EMBL/GenBank/DDBJ databases">
        <title>Novel microbial lineages endemic to geothermal iron-oxide mats fill important gaps in the evolutionary history of Archaea.</title>
        <authorList>
            <person name="Jay Z.J."/>
            <person name="Beam J.P."/>
            <person name="Dlakic M."/>
            <person name="Rusch D.B."/>
            <person name="Kozubal M.A."/>
            <person name="Inskeep W.P."/>
        </authorList>
    </citation>
    <scope>NUCLEOTIDE SEQUENCE [LARGE SCALE GENOMIC DNA]</scope>
    <source>
        <strain evidence="8">OSP_D</strain>
    </source>
</reference>
<organism evidence="8 9">
    <name type="scientific">Candidatus Marsarchaeota G2 archaeon OSP_D</name>
    <dbReference type="NCBI Taxonomy" id="1978157"/>
    <lineage>
        <taxon>Archaea</taxon>
        <taxon>Candidatus Marsarchaeota</taxon>
        <taxon>Candidatus Marsarchaeota group 2</taxon>
    </lineage>
</organism>
<dbReference type="InterPro" id="IPR036803">
    <property type="entry name" value="Porphobilinogen_deaminase_C_sf"/>
</dbReference>
<dbReference type="InterPro" id="IPR022419">
    <property type="entry name" value="Porphobilin_deaminase_cofac_BS"/>
</dbReference>
<dbReference type="Gene3D" id="3.30.160.40">
    <property type="entry name" value="Porphobilinogen deaminase, C-terminal domain"/>
    <property type="match status" value="1"/>
</dbReference>
<dbReference type="PANTHER" id="PTHR11557">
    <property type="entry name" value="PORPHOBILINOGEN DEAMINASE"/>
    <property type="match status" value="1"/>
</dbReference>
<evidence type="ECO:0000259" key="6">
    <source>
        <dbReference type="Pfam" id="PF01379"/>
    </source>
</evidence>
<evidence type="ECO:0000256" key="1">
    <source>
        <dbReference type="ARBA" id="ARBA00001916"/>
    </source>
</evidence>
<dbReference type="Pfam" id="PF01379">
    <property type="entry name" value="Porphobil_deam"/>
    <property type="match status" value="1"/>
</dbReference>
<dbReference type="SUPFAM" id="SSF53850">
    <property type="entry name" value="Periplasmic binding protein-like II"/>
    <property type="match status" value="1"/>
</dbReference>
<dbReference type="PIRSF" id="PIRSF001438">
    <property type="entry name" value="4pyrrol_synth_OHMeBilane_synth"/>
    <property type="match status" value="1"/>
</dbReference>
<evidence type="ECO:0000256" key="5">
    <source>
        <dbReference type="NCBIfam" id="TIGR00212"/>
    </source>
</evidence>
<sequence>MLAGGDELLIRVATRGSRLAVIQASEVEDRLRRLGYSTRRVVVESHGDLDRTTPLYKMSVRGIFEKEVDRAVLDGEADIAVHSLKDVPYELPDGLILGAVPKRGAPFDAVTPHPLYLIPPSSRVGTGSIRRMFTLKALRPDLEVEGVRGNIDTRLAKLGRGEFDALITAEVALRRLGVGGWFRLNPSFFVPSPGQGALGVTCRADPPQELAKALRRIDHTRSRVEVEVEREIASKLEGGCTSPLGVYARHLSAGILEVKLSLVKSSGQLLRVSVRGSPQRVVAASTKAFELRGGRLEVGYWRSQTTH</sequence>
<gene>
    <name evidence="8" type="ORF">B9Q03_03590</name>
</gene>
<dbReference type="PROSITE" id="PS00533">
    <property type="entry name" value="PORPHOBILINOGEN_DEAM"/>
    <property type="match status" value="1"/>
</dbReference>
<evidence type="ECO:0000259" key="7">
    <source>
        <dbReference type="Pfam" id="PF03900"/>
    </source>
</evidence>
<feature type="domain" description="Porphobilinogen deaminase N-terminal" evidence="6">
    <location>
        <begin position="10"/>
        <end position="206"/>
    </location>
</feature>
<dbReference type="Pfam" id="PF03900">
    <property type="entry name" value="Porphobil_deamC"/>
    <property type="match status" value="1"/>
</dbReference>
<dbReference type="InterPro" id="IPR022418">
    <property type="entry name" value="Porphobilinogen_deaminase_C"/>
</dbReference>
<accession>A0A2R6AZ65</accession>
<feature type="domain" description="Porphobilinogen deaminase C-terminal" evidence="7">
    <location>
        <begin position="225"/>
        <end position="276"/>
    </location>
</feature>
<dbReference type="SUPFAM" id="SSF54782">
    <property type="entry name" value="Porphobilinogen deaminase (hydroxymethylbilane synthase), C-terminal domain"/>
    <property type="match status" value="1"/>
</dbReference>
<evidence type="ECO:0000256" key="4">
    <source>
        <dbReference type="ARBA" id="ARBA00023244"/>
    </source>
</evidence>
<comment type="cofactor">
    <cofactor evidence="1">
        <name>dipyrromethane</name>
        <dbReference type="ChEBI" id="CHEBI:60342"/>
    </cofactor>
</comment>